<evidence type="ECO:0000313" key="5">
    <source>
        <dbReference type="EMBL" id="KAB1650524.1"/>
    </source>
</evidence>
<evidence type="ECO:0000256" key="1">
    <source>
        <dbReference type="ARBA" id="ARBA00023015"/>
    </source>
</evidence>
<sequence length="123" mass="14361">MVTYCRSVDDDLVFKALADKTRRELLDALFERGGRTLGELVEVVNQRTEMSRYGVSKHLRLLADADLVTVRASGRERVHYVNAVPIRQIYERWIDKYTEPHLRALTTLKSRAERAHRKEPDHD</sequence>
<dbReference type="EMBL" id="WBJY01000001">
    <property type="protein sequence ID" value="KAB1650524.1"/>
    <property type="molecule type" value="Genomic_DNA"/>
</dbReference>
<evidence type="ECO:0000259" key="4">
    <source>
        <dbReference type="PROSITE" id="PS50987"/>
    </source>
</evidence>
<reference evidence="5 6" key="1">
    <citation type="submission" date="2019-09" db="EMBL/GenBank/DDBJ databases">
        <title>Phylogeny of genus Pseudoclavibacter and closely related genus.</title>
        <authorList>
            <person name="Li Y."/>
        </authorList>
    </citation>
    <scope>NUCLEOTIDE SEQUENCE [LARGE SCALE GENOMIC DNA]</scope>
    <source>
        <strain evidence="5 6">EGI 60007</strain>
    </source>
</reference>
<dbReference type="InterPro" id="IPR036390">
    <property type="entry name" value="WH_DNA-bd_sf"/>
</dbReference>
<gene>
    <name evidence="5" type="ORF">F8O04_05045</name>
</gene>
<feature type="domain" description="HTH arsR-type" evidence="4">
    <location>
        <begin position="2"/>
        <end position="101"/>
    </location>
</feature>
<keyword evidence="6" id="KW-1185">Reference proteome</keyword>
<organism evidence="5 6">
    <name type="scientific">Pseudoclavibacter endophyticus</name>
    <dbReference type="NCBI Taxonomy" id="1778590"/>
    <lineage>
        <taxon>Bacteria</taxon>
        <taxon>Bacillati</taxon>
        <taxon>Actinomycetota</taxon>
        <taxon>Actinomycetes</taxon>
        <taxon>Micrococcales</taxon>
        <taxon>Microbacteriaceae</taxon>
        <taxon>Pseudoclavibacter</taxon>
    </lineage>
</organism>
<dbReference type="InterPro" id="IPR011991">
    <property type="entry name" value="ArsR-like_HTH"/>
</dbReference>
<dbReference type="NCBIfam" id="NF033788">
    <property type="entry name" value="HTH_metalloreg"/>
    <property type="match status" value="1"/>
</dbReference>
<protein>
    <submittedName>
        <fullName evidence="5">Helix-turn-helix transcriptional regulator</fullName>
    </submittedName>
</protein>
<keyword evidence="2" id="KW-0238">DNA-binding</keyword>
<dbReference type="GO" id="GO:0003677">
    <property type="term" value="F:DNA binding"/>
    <property type="evidence" value="ECO:0007669"/>
    <property type="project" value="UniProtKB-KW"/>
</dbReference>
<dbReference type="PANTHER" id="PTHR33154">
    <property type="entry name" value="TRANSCRIPTIONAL REGULATOR, ARSR FAMILY"/>
    <property type="match status" value="1"/>
</dbReference>
<dbReference type="Gene3D" id="1.10.10.10">
    <property type="entry name" value="Winged helix-like DNA-binding domain superfamily/Winged helix DNA-binding domain"/>
    <property type="match status" value="1"/>
</dbReference>
<dbReference type="Pfam" id="PF12840">
    <property type="entry name" value="HTH_20"/>
    <property type="match status" value="1"/>
</dbReference>
<dbReference type="PROSITE" id="PS50987">
    <property type="entry name" value="HTH_ARSR_2"/>
    <property type="match status" value="1"/>
</dbReference>
<keyword evidence="1" id="KW-0805">Transcription regulation</keyword>
<dbReference type="InterPro" id="IPR001845">
    <property type="entry name" value="HTH_ArsR_DNA-bd_dom"/>
</dbReference>
<dbReference type="Proteomes" id="UP000431744">
    <property type="component" value="Unassembled WGS sequence"/>
</dbReference>
<dbReference type="SMART" id="SM00418">
    <property type="entry name" value="HTH_ARSR"/>
    <property type="match status" value="1"/>
</dbReference>
<proteinExistence type="predicted"/>
<dbReference type="GO" id="GO:0003700">
    <property type="term" value="F:DNA-binding transcription factor activity"/>
    <property type="evidence" value="ECO:0007669"/>
    <property type="project" value="InterPro"/>
</dbReference>
<dbReference type="CDD" id="cd00090">
    <property type="entry name" value="HTH_ARSR"/>
    <property type="match status" value="1"/>
</dbReference>
<evidence type="ECO:0000313" key="6">
    <source>
        <dbReference type="Proteomes" id="UP000431744"/>
    </source>
</evidence>
<accession>A0A6H9WVH4</accession>
<dbReference type="InterPro" id="IPR051081">
    <property type="entry name" value="HTH_MetalResp_TranReg"/>
</dbReference>
<keyword evidence="3" id="KW-0804">Transcription</keyword>
<evidence type="ECO:0000256" key="3">
    <source>
        <dbReference type="ARBA" id="ARBA00023163"/>
    </source>
</evidence>
<dbReference type="SUPFAM" id="SSF46785">
    <property type="entry name" value="Winged helix' DNA-binding domain"/>
    <property type="match status" value="1"/>
</dbReference>
<comment type="caution">
    <text evidence="5">The sequence shown here is derived from an EMBL/GenBank/DDBJ whole genome shotgun (WGS) entry which is preliminary data.</text>
</comment>
<name>A0A6H9WVH4_9MICO</name>
<dbReference type="AlphaFoldDB" id="A0A6H9WVH4"/>
<dbReference type="PRINTS" id="PR00778">
    <property type="entry name" value="HTHARSR"/>
</dbReference>
<dbReference type="InterPro" id="IPR036388">
    <property type="entry name" value="WH-like_DNA-bd_sf"/>
</dbReference>
<dbReference type="PANTHER" id="PTHR33154:SF33">
    <property type="entry name" value="TRANSCRIPTIONAL REPRESSOR SDPR"/>
    <property type="match status" value="1"/>
</dbReference>
<evidence type="ECO:0000256" key="2">
    <source>
        <dbReference type="ARBA" id="ARBA00023125"/>
    </source>
</evidence>
<dbReference type="OrthoDB" id="9815653at2"/>